<dbReference type="PANTHER" id="PTHR32089">
    <property type="entry name" value="METHYL-ACCEPTING CHEMOTAXIS PROTEIN MCPB"/>
    <property type="match status" value="1"/>
</dbReference>
<accession>A0A3Q9HNW1</accession>
<dbReference type="OrthoDB" id="9816519at2"/>
<dbReference type="InterPro" id="IPR004090">
    <property type="entry name" value="Chemotax_Me-accpt_rcpt"/>
</dbReference>
<keyword evidence="5" id="KW-0472">Membrane</keyword>
<evidence type="ECO:0000259" key="6">
    <source>
        <dbReference type="PROSITE" id="PS50111"/>
    </source>
</evidence>
<gene>
    <name evidence="8" type="ORF">BBF96_02090</name>
</gene>
<evidence type="ECO:0000256" key="5">
    <source>
        <dbReference type="SAM" id="Phobius"/>
    </source>
</evidence>
<evidence type="ECO:0008006" key="10">
    <source>
        <dbReference type="Google" id="ProtNLM"/>
    </source>
</evidence>
<feature type="domain" description="HAMP" evidence="7">
    <location>
        <begin position="219"/>
        <end position="271"/>
    </location>
</feature>
<dbReference type="Pfam" id="PF00672">
    <property type="entry name" value="HAMP"/>
    <property type="match status" value="1"/>
</dbReference>
<evidence type="ECO:0000256" key="2">
    <source>
        <dbReference type="ARBA" id="ARBA00029447"/>
    </source>
</evidence>
<dbReference type="Pfam" id="PF00015">
    <property type="entry name" value="MCPsignal"/>
    <property type="match status" value="1"/>
</dbReference>
<evidence type="ECO:0000256" key="3">
    <source>
        <dbReference type="PROSITE-ProRule" id="PRU00284"/>
    </source>
</evidence>
<dbReference type="InterPro" id="IPR004089">
    <property type="entry name" value="MCPsignal_dom"/>
</dbReference>
<protein>
    <recommendedName>
        <fullName evidence="10">Chemotaxis protein</fullName>
    </recommendedName>
</protein>
<dbReference type="PROSITE" id="PS50111">
    <property type="entry name" value="CHEMOTAXIS_TRANSDUC_2"/>
    <property type="match status" value="1"/>
</dbReference>
<dbReference type="EMBL" id="CP016379">
    <property type="protein sequence ID" value="AZR72289.1"/>
    <property type="molecule type" value="Genomic_DNA"/>
</dbReference>
<dbReference type="AlphaFoldDB" id="A0A3Q9HNW1"/>
<dbReference type="RefSeq" id="WP_127015623.1">
    <property type="nucleotide sequence ID" value="NZ_CP016379.1"/>
</dbReference>
<dbReference type="PANTHER" id="PTHR32089:SF112">
    <property type="entry name" value="LYSOZYME-LIKE PROTEIN-RELATED"/>
    <property type="match status" value="1"/>
</dbReference>
<dbReference type="GO" id="GO:0016020">
    <property type="term" value="C:membrane"/>
    <property type="evidence" value="ECO:0007669"/>
    <property type="project" value="InterPro"/>
</dbReference>
<dbReference type="GO" id="GO:0004888">
    <property type="term" value="F:transmembrane signaling receptor activity"/>
    <property type="evidence" value="ECO:0007669"/>
    <property type="project" value="InterPro"/>
</dbReference>
<dbReference type="GO" id="GO:0007165">
    <property type="term" value="P:signal transduction"/>
    <property type="evidence" value="ECO:0007669"/>
    <property type="project" value="UniProtKB-KW"/>
</dbReference>
<feature type="transmembrane region" description="Helical" evidence="5">
    <location>
        <begin position="12"/>
        <end position="36"/>
    </location>
</feature>
<evidence type="ECO:0000256" key="4">
    <source>
        <dbReference type="SAM" id="Coils"/>
    </source>
</evidence>
<dbReference type="SUPFAM" id="SSF58104">
    <property type="entry name" value="Methyl-accepting chemotaxis protein (MCP) signaling domain"/>
    <property type="match status" value="2"/>
</dbReference>
<keyword evidence="5" id="KW-0812">Transmembrane</keyword>
<proteinExistence type="inferred from homology"/>
<keyword evidence="1 3" id="KW-0807">Transducer</keyword>
<dbReference type="PRINTS" id="PR00260">
    <property type="entry name" value="CHEMTRNSDUCR"/>
</dbReference>
<dbReference type="PROSITE" id="PS50885">
    <property type="entry name" value="HAMP"/>
    <property type="match status" value="1"/>
</dbReference>
<dbReference type="InterPro" id="IPR003660">
    <property type="entry name" value="HAMP_dom"/>
</dbReference>
<dbReference type="CDD" id="cd11386">
    <property type="entry name" value="MCP_signal"/>
    <property type="match status" value="1"/>
</dbReference>
<keyword evidence="9" id="KW-1185">Reference proteome</keyword>
<keyword evidence="5" id="KW-1133">Transmembrane helix</keyword>
<dbReference type="GO" id="GO:0006935">
    <property type="term" value="P:chemotaxis"/>
    <property type="evidence" value="ECO:0007669"/>
    <property type="project" value="InterPro"/>
</dbReference>
<organism evidence="8 9">
    <name type="scientific">Anoxybacter fermentans</name>
    <dbReference type="NCBI Taxonomy" id="1323375"/>
    <lineage>
        <taxon>Bacteria</taxon>
        <taxon>Bacillati</taxon>
        <taxon>Bacillota</taxon>
        <taxon>Clostridia</taxon>
        <taxon>Halanaerobiales</taxon>
        <taxon>Anoxybacter</taxon>
    </lineage>
</organism>
<dbReference type="KEGG" id="aft:BBF96_02090"/>
<feature type="coiled-coil region" evidence="4">
    <location>
        <begin position="480"/>
        <end position="514"/>
    </location>
</feature>
<evidence type="ECO:0000259" key="7">
    <source>
        <dbReference type="PROSITE" id="PS50885"/>
    </source>
</evidence>
<dbReference type="Gene3D" id="1.10.287.950">
    <property type="entry name" value="Methyl-accepting chemotaxis protein"/>
    <property type="match status" value="1"/>
</dbReference>
<dbReference type="Proteomes" id="UP000267250">
    <property type="component" value="Chromosome"/>
</dbReference>
<evidence type="ECO:0000256" key="1">
    <source>
        <dbReference type="ARBA" id="ARBA00023224"/>
    </source>
</evidence>
<keyword evidence="4" id="KW-0175">Coiled coil</keyword>
<evidence type="ECO:0000313" key="8">
    <source>
        <dbReference type="EMBL" id="AZR72289.1"/>
    </source>
</evidence>
<feature type="transmembrane region" description="Helical" evidence="5">
    <location>
        <begin position="195"/>
        <end position="217"/>
    </location>
</feature>
<evidence type="ECO:0000313" key="9">
    <source>
        <dbReference type="Proteomes" id="UP000267250"/>
    </source>
</evidence>
<dbReference type="SMART" id="SM00304">
    <property type="entry name" value="HAMP"/>
    <property type="match status" value="1"/>
</dbReference>
<sequence length="576" mass="64159">MDSKKQKIISFRVKLLIIFVIISLTSSLIVGLTNYFSSAKNEVNLLKRHAQFAIQVAKGAVNVDQVFFLKAGDEGKSIYKNLYYTLNTVRKQVGASKLYIISPANQNSGIIKIAFGENDYKSPIDTPFTYPENLRTLVHTAFQGETVITDKIYRNKEGQPLLTILTPLYTKSNELAGLLVLDFDATKTLVRQRQLISFMLLLTLISVVSSVTISLLLTNPMIKKIKLLVNKLNQVAMGNLKEKIELKSRDEFGLLANTINQMIDNLQKIIQQIYQSSNSVLESIQNISTSTEETSASMEEISSSIIEITNNYKTQDQKITQAVEEANQLTEIITQVSDNTHKMESTSKETIQLTKNGMKKINHLKNTSIGNANFANQVLNTVQTLEKKSSEINTIIETIQSIADQTNLLALNAAIEAARAGENGRGFMIVAEEIRNLAYQSANSAQQITDIVNQLRQGTVDAVQVMVKVQNILNRQRQLADETTEAFQQIESAIEEYNTQIQSVNQRVQELHQIQNQFTTLLKGIAEISNSTLKASNSISTASEESASTAEHLAVIAQKLAEQAEKMMKEIGQFKI</sequence>
<feature type="domain" description="Methyl-accepting transducer" evidence="6">
    <location>
        <begin position="290"/>
        <end position="526"/>
    </location>
</feature>
<comment type="similarity">
    <text evidence="2">Belongs to the methyl-accepting chemotaxis (MCP) protein family.</text>
</comment>
<name>A0A3Q9HNW1_9FIRM</name>
<dbReference type="CDD" id="cd06225">
    <property type="entry name" value="HAMP"/>
    <property type="match status" value="1"/>
</dbReference>
<reference evidence="8 9" key="1">
    <citation type="submission" date="2016-07" db="EMBL/GenBank/DDBJ databases">
        <title>Genome and transcriptome analysis of iron-reducing fermentative bacteria Anoxybacter fermentans.</title>
        <authorList>
            <person name="Zeng X."/>
            <person name="Shao Z."/>
        </authorList>
    </citation>
    <scope>NUCLEOTIDE SEQUENCE [LARGE SCALE GENOMIC DNA]</scope>
    <source>
        <strain evidence="8 9">DY22613</strain>
    </source>
</reference>
<dbReference type="SMART" id="SM00283">
    <property type="entry name" value="MA"/>
    <property type="match status" value="1"/>
</dbReference>